<dbReference type="EMBL" id="JBHUIJ010000009">
    <property type="protein sequence ID" value="MFD2237524.1"/>
    <property type="molecule type" value="Genomic_DNA"/>
</dbReference>
<keyword evidence="11 16" id="KW-0472">Membrane</keyword>
<feature type="transmembrane region" description="Helical" evidence="16">
    <location>
        <begin position="20"/>
        <end position="43"/>
    </location>
</feature>
<dbReference type="Pfam" id="PF06481">
    <property type="entry name" value="COX_ARM"/>
    <property type="match status" value="1"/>
</dbReference>
<evidence type="ECO:0000256" key="8">
    <source>
        <dbReference type="ARBA" id="ARBA00022982"/>
    </source>
</evidence>
<keyword evidence="7" id="KW-0732">Signal</keyword>
<dbReference type="Pfam" id="PF00116">
    <property type="entry name" value="COX2"/>
    <property type="match status" value="1"/>
</dbReference>
<evidence type="ECO:0000256" key="7">
    <source>
        <dbReference type="ARBA" id="ARBA00022729"/>
    </source>
</evidence>
<evidence type="ECO:0000313" key="20">
    <source>
        <dbReference type="Proteomes" id="UP001597371"/>
    </source>
</evidence>
<dbReference type="InterPro" id="IPR010514">
    <property type="entry name" value="COX_ARM"/>
</dbReference>
<name>A0ABW5CJP3_9HYPH</name>
<evidence type="ECO:0000313" key="19">
    <source>
        <dbReference type="EMBL" id="MFD2237524.1"/>
    </source>
</evidence>
<dbReference type="PROSITE" id="PS50999">
    <property type="entry name" value="COX2_TM"/>
    <property type="match status" value="1"/>
</dbReference>
<keyword evidence="8" id="KW-0249">Electron transport</keyword>
<feature type="compositionally biased region" description="Acidic residues" evidence="15">
    <location>
        <begin position="351"/>
        <end position="365"/>
    </location>
</feature>
<proteinExistence type="inferred from homology"/>
<dbReference type="Gene3D" id="2.60.40.420">
    <property type="entry name" value="Cupredoxins - blue copper proteins"/>
    <property type="match status" value="1"/>
</dbReference>
<reference evidence="20" key="1">
    <citation type="journal article" date="2019" name="Int. J. Syst. Evol. Microbiol.">
        <title>The Global Catalogue of Microorganisms (GCM) 10K type strain sequencing project: providing services to taxonomists for standard genome sequencing and annotation.</title>
        <authorList>
            <consortium name="The Broad Institute Genomics Platform"/>
            <consortium name="The Broad Institute Genome Sequencing Center for Infectious Disease"/>
            <person name="Wu L."/>
            <person name="Ma J."/>
        </authorList>
    </citation>
    <scope>NUCLEOTIDE SEQUENCE [LARGE SCALE GENOMIC DNA]</scope>
    <source>
        <strain evidence="20">ZS-35-S2</strain>
    </source>
</reference>
<dbReference type="InterPro" id="IPR002429">
    <property type="entry name" value="CcO_II-like_C"/>
</dbReference>
<keyword evidence="6 16" id="KW-0812">Transmembrane</keyword>
<evidence type="ECO:0000256" key="15">
    <source>
        <dbReference type="SAM" id="MobiDB-lite"/>
    </source>
</evidence>
<accession>A0ABW5CJP3</accession>
<dbReference type="PANTHER" id="PTHR22888">
    <property type="entry name" value="CYTOCHROME C OXIDASE, SUBUNIT II"/>
    <property type="match status" value="1"/>
</dbReference>
<comment type="caution">
    <text evidence="19">The sequence shown here is derived from an EMBL/GenBank/DDBJ whole genome shotgun (WGS) entry which is preliminary data.</text>
</comment>
<evidence type="ECO:0000256" key="14">
    <source>
        <dbReference type="ARBA" id="ARBA00030198"/>
    </source>
</evidence>
<feature type="compositionally biased region" description="Low complexity" evidence="15">
    <location>
        <begin position="315"/>
        <end position="325"/>
    </location>
</feature>
<evidence type="ECO:0000256" key="11">
    <source>
        <dbReference type="ARBA" id="ARBA00023136"/>
    </source>
</evidence>
<evidence type="ECO:0000256" key="10">
    <source>
        <dbReference type="ARBA" id="ARBA00023002"/>
    </source>
</evidence>
<evidence type="ECO:0000259" key="17">
    <source>
        <dbReference type="PROSITE" id="PS50857"/>
    </source>
</evidence>
<dbReference type="SUPFAM" id="SSF81464">
    <property type="entry name" value="Cytochrome c oxidase subunit II-like, transmembrane region"/>
    <property type="match status" value="1"/>
</dbReference>
<evidence type="ECO:0000256" key="4">
    <source>
        <dbReference type="ARBA" id="ARBA00022475"/>
    </source>
</evidence>
<feature type="domain" description="Cytochrome oxidase subunit II copper A binding" evidence="17">
    <location>
        <begin position="107"/>
        <end position="219"/>
    </location>
</feature>
<evidence type="ECO:0000256" key="9">
    <source>
        <dbReference type="ARBA" id="ARBA00022989"/>
    </source>
</evidence>
<evidence type="ECO:0000256" key="1">
    <source>
        <dbReference type="ARBA" id="ARBA00004651"/>
    </source>
</evidence>
<dbReference type="Gene3D" id="1.10.287.90">
    <property type="match status" value="1"/>
</dbReference>
<feature type="region of interest" description="Disordered" evidence="15">
    <location>
        <begin position="301"/>
        <end position="374"/>
    </location>
</feature>
<keyword evidence="10" id="KW-0560">Oxidoreductase</keyword>
<evidence type="ECO:0000259" key="18">
    <source>
        <dbReference type="PROSITE" id="PS50999"/>
    </source>
</evidence>
<dbReference type="InterPro" id="IPR008972">
    <property type="entry name" value="Cupredoxin"/>
</dbReference>
<keyword evidence="3" id="KW-0813">Transport</keyword>
<evidence type="ECO:0000256" key="6">
    <source>
        <dbReference type="ARBA" id="ARBA00022692"/>
    </source>
</evidence>
<dbReference type="NCBIfam" id="TIGR01433">
    <property type="entry name" value="CyoA"/>
    <property type="match status" value="1"/>
</dbReference>
<feature type="transmembrane region" description="Helical" evidence="16">
    <location>
        <begin position="64"/>
        <end position="84"/>
    </location>
</feature>
<dbReference type="InterPro" id="IPR045187">
    <property type="entry name" value="CcO_II"/>
</dbReference>
<evidence type="ECO:0000256" key="16">
    <source>
        <dbReference type="SAM" id="Phobius"/>
    </source>
</evidence>
<dbReference type="SUPFAM" id="SSF49503">
    <property type="entry name" value="Cupredoxins"/>
    <property type="match status" value="1"/>
</dbReference>
<dbReference type="PROSITE" id="PS50857">
    <property type="entry name" value="COX2_CUA"/>
    <property type="match status" value="1"/>
</dbReference>
<feature type="domain" description="Cytochrome oxidase subunit II transmembrane region profile" evidence="18">
    <location>
        <begin position="1"/>
        <end position="92"/>
    </location>
</feature>
<keyword evidence="4" id="KW-1003">Cell membrane</keyword>
<dbReference type="InterPro" id="IPR034227">
    <property type="entry name" value="CuRO_UO_II"/>
</dbReference>
<evidence type="ECO:0000256" key="5">
    <source>
        <dbReference type="ARBA" id="ARBA00022660"/>
    </source>
</evidence>
<protein>
    <recommendedName>
        <fullName evidence="14">Ubiquinol oxidase polypeptide II</fullName>
    </recommendedName>
</protein>
<sequence>MVVMNPSGDVAARQASLILWSTGLMLLIIVPVIAFTLFFAWRYRASNKDATYDPEWNHSTHLEVLIWTAPLMIIIALGAMTWLFTHLLDPYRPLDRIDAATPVTEETPTLDVQVVALDWKWMFIYPELGIATVNELAAPVDTPINFRLTSSSIMNAFYVPALSGMIYAMPGMQTRLHAVINSEGVYNGFSANYSGSGFSNMHFQFLGLSNEDFEAWVERVRAEGQPLDRARYLEVEQPSELEPVHYYSSVEDGLYRSIVNMCAEAGRMCADEMMHIDMQGGAGVDSVHNLERLIYDGNRSHGETAGYGPSGYAGAGSEESEAPGATFPATDRPARSDEPAPGTSGSPGEAPPEDGAPEAPEDDDASPAPDQLNN</sequence>
<dbReference type="Proteomes" id="UP001597371">
    <property type="component" value="Unassembled WGS sequence"/>
</dbReference>
<dbReference type="InterPro" id="IPR011759">
    <property type="entry name" value="Cyt_c_oxidase_su2_TM_dom"/>
</dbReference>
<evidence type="ECO:0000256" key="3">
    <source>
        <dbReference type="ARBA" id="ARBA00022448"/>
    </source>
</evidence>
<dbReference type="PANTHER" id="PTHR22888:SF18">
    <property type="entry name" value="CYTOCHROME BO(3) UBIQUINOL OXIDASE SUBUNIT 2"/>
    <property type="match status" value="1"/>
</dbReference>
<evidence type="ECO:0000256" key="2">
    <source>
        <dbReference type="ARBA" id="ARBA00007866"/>
    </source>
</evidence>
<keyword evidence="5" id="KW-0679">Respiratory chain</keyword>
<dbReference type="InterPro" id="IPR036257">
    <property type="entry name" value="Cyt_c_oxidase_su2_TM_sf"/>
</dbReference>
<comment type="similarity">
    <text evidence="2">Belongs to the cytochrome c oxidase subunit 2 family.</text>
</comment>
<organism evidence="19 20">
    <name type="scientific">Aureimonas populi</name>
    <dbReference type="NCBI Taxonomy" id="1701758"/>
    <lineage>
        <taxon>Bacteria</taxon>
        <taxon>Pseudomonadati</taxon>
        <taxon>Pseudomonadota</taxon>
        <taxon>Alphaproteobacteria</taxon>
        <taxon>Hyphomicrobiales</taxon>
        <taxon>Aurantimonadaceae</taxon>
        <taxon>Aureimonas</taxon>
    </lineage>
</organism>
<keyword evidence="20" id="KW-1185">Reference proteome</keyword>
<evidence type="ECO:0000256" key="13">
    <source>
        <dbReference type="ARBA" id="ARBA00023288"/>
    </source>
</evidence>
<dbReference type="CDD" id="cd04212">
    <property type="entry name" value="CuRO_UO_II"/>
    <property type="match status" value="1"/>
</dbReference>
<dbReference type="InterPro" id="IPR006333">
    <property type="entry name" value="Cyt_o_ubiquinol_oxidase_su2"/>
</dbReference>
<comment type="subcellular location">
    <subcellularLocation>
        <location evidence="1">Cell membrane</location>
        <topology evidence="1">Multi-pass membrane protein</topology>
    </subcellularLocation>
</comment>
<keyword evidence="12" id="KW-0564">Palmitate</keyword>
<evidence type="ECO:0000256" key="12">
    <source>
        <dbReference type="ARBA" id="ARBA00023139"/>
    </source>
</evidence>
<gene>
    <name evidence="19" type="primary">cyoA</name>
    <name evidence="19" type="ORF">ACFSKQ_08605</name>
</gene>
<keyword evidence="9 16" id="KW-1133">Transmembrane helix</keyword>
<keyword evidence="13" id="KW-0449">Lipoprotein</keyword>